<dbReference type="EMBL" id="RAWB01000008">
    <property type="protein sequence ID" value="RKH68272.1"/>
    <property type="molecule type" value="Genomic_DNA"/>
</dbReference>
<gene>
    <name evidence="1" type="ORF">D7V93_01520</name>
</gene>
<dbReference type="RefSeq" id="WP_120641628.1">
    <property type="nucleotide sequence ID" value="NZ_RAWB01000008.1"/>
</dbReference>
<name>A0A3A8QTT5_9BACT</name>
<comment type="caution">
    <text evidence="1">The sequence shown here is derived from an EMBL/GenBank/DDBJ whole genome shotgun (WGS) entry which is preliminary data.</text>
</comment>
<accession>A0A3A8QTT5</accession>
<sequence length="510" mass="55433">MDTLFSSDKNSFSAIVDRLLGSFGARMDTTPGSVLRILTEAYAREMATFYATLELAHRAGYLDTAEGDALDNVVELLGIRRARAGLLLGKVELRRSTPAPGDIDIPAGWRVTGVSLDSKPLPIFEALEDAVLRRGETRVVVPVQQAQEDTKEAAEFQVINPGSLTVMPRPLPGIEAVTNPEPLQRHSEDETDDSLRARARAALRDTSKGTLEALAAAVREQGVQRVTVQEPSDGPPGVVEVIISDAGFEQNPEAVQRVEKAIRLTKAAGIRAQLRYARSIYLQPEFLVEPSDPELDAGGFERLAGALRDALASFIETLQAGENVSRRRLEAVLFAHPGVRQVSELQMKTFVRAPSGKGGFELVAEDVSREYGAARDWRMDALQKATFDLKARPPRISRLRPPVYRLHLVVSRSVSDRRPAEAVQQAIRSTLEEYEALLAGGEKAGNDKPEIVWPPLEAALKQGAGVVKLLSLVVTTTDGATVTLTEKGAPYPTAKTPRLVLASVETMEQA</sequence>
<organism evidence="1 2">
    <name type="scientific">Corallococcus llansteffanensis</name>
    <dbReference type="NCBI Taxonomy" id="2316731"/>
    <lineage>
        <taxon>Bacteria</taxon>
        <taxon>Pseudomonadati</taxon>
        <taxon>Myxococcota</taxon>
        <taxon>Myxococcia</taxon>
        <taxon>Myxococcales</taxon>
        <taxon>Cystobacterineae</taxon>
        <taxon>Myxococcaceae</taxon>
        <taxon>Corallococcus</taxon>
    </lineage>
</organism>
<dbReference type="Proteomes" id="UP000272888">
    <property type="component" value="Unassembled WGS sequence"/>
</dbReference>
<keyword evidence="2" id="KW-1185">Reference proteome</keyword>
<dbReference type="AlphaFoldDB" id="A0A3A8QTT5"/>
<evidence type="ECO:0000313" key="2">
    <source>
        <dbReference type="Proteomes" id="UP000272888"/>
    </source>
</evidence>
<reference evidence="2" key="1">
    <citation type="submission" date="2018-09" db="EMBL/GenBank/DDBJ databases">
        <authorList>
            <person name="Livingstone P.G."/>
            <person name="Whitworth D.E."/>
        </authorList>
    </citation>
    <scope>NUCLEOTIDE SEQUENCE [LARGE SCALE GENOMIC DNA]</scope>
    <source>
        <strain evidence="2">CA051B</strain>
    </source>
</reference>
<protein>
    <submittedName>
        <fullName evidence="1">Uncharacterized protein</fullName>
    </submittedName>
</protein>
<proteinExistence type="predicted"/>
<evidence type="ECO:0000313" key="1">
    <source>
        <dbReference type="EMBL" id="RKH68272.1"/>
    </source>
</evidence>